<dbReference type="OrthoDB" id="10414415at2759"/>
<accession>A0A8J4Q7Y5</accession>
<comment type="caution">
    <text evidence="2">The sequence shown here is derived from an EMBL/GenBank/DDBJ whole genome shotgun (WGS) entry which is preliminary data.</text>
</comment>
<dbReference type="Proteomes" id="UP000737018">
    <property type="component" value="Unassembled WGS sequence"/>
</dbReference>
<reference evidence="2" key="1">
    <citation type="submission" date="2020-03" db="EMBL/GenBank/DDBJ databases">
        <title>Castanea mollissima Vanexum genome sequencing.</title>
        <authorList>
            <person name="Staton M."/>
        </authorList>
    </citation>
    <scope>NUCLEOTIDE SEQUENCE</scope>
    <source>
        <tissue evidence="2">Leaf</tissue>
    </source>
</reference>
<evidence type="ECO:0000313" key="2">
    <source>
        <dbReference type="EMBL" id="KAF3944737.1"/>
    </source>
</evidence>
<organism evidence="2 3">
    <name type="scientific">Castanea mollissima</name>
    <name type="common">Chinese chestnut</name>
    <dbReference type="NCBI Taxonomy" id="60419"/>
    <lineage>
        <taxon>Eukaryota</taxon>
        <taxon>Viridiplantae</taxon>
        <taxon>Streptophyta</taxon>
        <taxon>Embryophyta</taxon>
        <taxon>Tracheophyta</taxon>
        <taxon>Spermatophyta</taxon>
        <taxon>Magnoliopsida</taxon>
        <taxon>eudicotyledons</taxon>
        <taxon>Gunneridae</taxon>
        <taxon>Pentapetalae</taxon>
        <taxon>rosids</taxon>
        <taxon>fabids</taxon>
        <taxon>Fagales</taxon>
        <taxon>Fagaceae</taxon>
        <taxon>Castanea</taxon>
    </lineage>
</organism>
<evidence type="ECO:0000313" key="3">
    <source>
        <dbReference type="Proteomes" id="UP000737018"/>
    </source>
</evidence>
<feature type="region of interest" description="Disordered" evidence="1">
    <location>
        <begin position="1"/>
        <end position="23"/>
    </location>
</feature>
<gene>
    <name evidence="2" type="ORF">CMV_028821</name>
</gene>
<keyword evidence="3" id="KW-1185">Reference proteome</keyword>
<dbReference type="AlphaFoldDB" id="A0A8J4Q7Y5"/>
<name>A0A8J4Q7Y5_9ROSI</name>
<protein>
    <submittedName>
        <fullName evidence="2">Uncharacterized protein</fullName>
    </submittedName>
</protein>
<dbReference type="EMBL" id="JRKL02012551">
    <property type="protein sequence ID" value="KAF3944737.1"/>
    <property type="molecule type" value="Genomic_DNA"/>
</dbReference>
<evidence type="ECO:0000256" key="1">
    <source>
        <dbReference type="SAM" id="MobiDB-lite"/>
    </source>
</evidence>
<proteinExistence type="predicted"/>
<sequence length="270" mass="28976">MGGGRRVRSHGLAEKTSTVPLNTSEMGGVSSWFDGCMDEIVKGGVSSVGSRTSEGSVSLASPVKPLMGVPSTSEMGVDLKRSDGYVEVMGANGGHLVDSQTSGAVFGCMGNTAIVADGPVVDCLFSGDVPNPDGLSDGQSDFAEPATSPKMVSQPLLGYEFSNMNRNHKLLVQNCFSPLYELGSNSKEDDMLMSDWDNSTGLGKDEDDRNVLDFVPLAEWAPYRGLDMVTEERAMDDFLMEDNLEPSVWVKRMVKGFGKFVGFPIDSCER</sequence>